<keyword evidence="4 13" id="KW-0808">Transferase</keyword>
<comment type="catalytic activity">
    <reaction evidence="13">
        <text>ssDNA + n NTP = ssDNA/pppN(pN)n-1 hybrid + (n-1) diphosphate.</text>
        <dbReference type="EC" id="2.7.7.101"/>
    </reaction>
</comment>
<keyword evidence="11 13" id="KW-0238">DNA-binding</keyword>
<dbReference type="GO" id="GO:0003899">
    <property type="term" value="F:DNA-directed RNA polymerase activity"/>
    <property type="evidence" value="ECO:0007669"/>
    <property type="project" value="UniProtKB-UniRule"/>
</dbReference>
<proteinExistence type="inferred from homology"/>
<dbReference type="HAMAP" id="MF_00974">
    <property type="entry name" value="DNA_primase_DnaG"/>
    <property type="match status" value="1"/>
</dbReference>
<name>A0A0D6MJL4_9PROT</name>
<dbReference type="Gene3D" id="3.40.1360.10">
    <property type="match status" value="1"/>
</dbReference>
<dbReference type="STRING" id="1231623.Tasa_010_223"/>
<evidence type="ECO:0000256" key="12">
    <source>
        <dbReference type="ARBA" id="ARBA00023163"/>
    </source>
</evidence>
<dbReference type="NCBIfam" id="TIGR01391">
    <property type="entry name" value="dnaG"/>
    <property type="match status" value="1"/>
</dbReference>
<feature type="region of interest" description="Disordered" evidence="14">
    <location>
        <begin position="421"/>
        <end position="444"/>
    </location>
</feature>
<dbReference type="Pfam" id="PF13662">
    <property type="entry name" value="Toprim_4"/>
    <property type="match status" value="1"/>
</dbReference>
<keyword evidence="10" id="KW-0460">Magnesium</keyword>
<gene>
    <name evidence="13" type="primary">dnaG</name>
    <name evidence="16" type="ORF">Tasa_010_223</name>
</gene>
<dbReference type="Pfam" id="PF01807">
    <property type="entry name" value="Zn_ribbon_DnaG"/>
    <property type="match status" value="1"/>
</dbReference>
<keyword evidence="9" id="KW-0862">Zinc</keyword>
<evidence type="ECO:0000256" key="4">
    <source>
        <dbReference type="ARBA" id="ARBA00022679"/>
    </source>
</evidence>
<keyword evidence="8" id="KW-0863">Zinc-finger</keyword>
<keyword evidence="12 13" id="KW-0804">Transcription</keyword>
<evidence type="ECO:0000256" key="6">
    <source>
        <dbReference type="ARBA" id="ARBA00022705"/>
    </source>
</evidence>
<keyword evidence="6 13" id="KW-0235">DNA replication</keyword>
<dbReference type="SUPFAM" id="SSF57783">
    <property type="entry name" value="Zinc beta-ribbon"/>
    <property type="match status" value="1"/>
</dbReference>
<evidence type="ECO:0000256" key="7">
    <source>
        <dbReference type="ARBA" id="ARBA00022723"/>
    </source>
</evidence>
<evidence type="ECO:0000256" key="13">
    <source>
        <dbReference type="HAMAP-Rule" id="MF_00974"/>
    </source>
</evidence>
<feature type="domain" description="Toprim" evidence="15">
    <location>
        <begin position="254"/>
        <end position="336"/>
    </location>
</feature>
<dbReference type="FunFam" id="3.90.580.10:FF:000001">
    <property type="entry name" value="DNA primase"/>
    <property type="match status" value="1"/>
</dbReference>
<evidence type="ECO:0000256" key="11">
    <source>
        <dbReference type="ARBA" id="ARBA00023125"/>
    </source>
</evidence>
<dbReference type="PROSITE" id="PS50880">
    <property type="entry name" value="TOPRIM"/>
    <property type="match status" value="1"/>
</dbReference>
<dbReference type="PANTHER" id="PTHR30313:SF2">
    <property type="entry name" value="DNA PRIMASE"/>
    <property type="match status" value="1"/>
</dbReference>
<dbReference type="Gene3D" id="3.90.580.10">
    <property type="entry name" value="Zinc finger, CHC2-type domain"/>
    <property type="match status" value="1"/>
</dbReference>
<dbReference type="InterPro" id="IPR006171">
    <property type="entry name" value="TOPRIM_dom"/>
</dbReference>
<dbReference type="InterPro" id="IPR013264">
    <property type="entry name" value="DNAG_N"/>
</dbReference>
<dbReference type="InterPro" id="IPR037068">
    <property type="entry name" value="DNA_primase_core_N_sf"/>
</dbReference>
<comment type="similarity">
    <text evidence="13">Belongs to the DnaG primase family.</text>
</comment>
<dbReference type="GO" id="GO:0006269">
    <property type="term" value="P:DNA replication, synthesis of primer"/>
    <property type="evidence" value="ECO:0007669"/>
    <property type="project" value="UniProtKB-UniRule"/>
</dbReference>
<keyword evidence="2 13" id="KW-0240">DNA-directed RNA polymerase</keyword>
<evidence type="ECO:0000256" key="14">
    <source>
        <dbReference type="SAM" id="MobiDB-lite"/>
    </source>
</evidence>
<dbReference type="Pfam" id="PF08275">
    <property type="entry name" value="DNAG_N"/>
    <property type="match status" value="1"/>
</dbReference>
<evidence type="ECO:0000256" key="9">
    <source>
        <dbReference type="ARBA" id="ARBA00022833"/>
    </source>
</evidence>
<dbReference type="OrthoDB" id="9803773at2"/>
<dbReference type="Gene3D" id="3.90.980.10">
    <property type="entry name" value="DNA primase, catalytic core, N-terminal domain"/>
    <property type="match status" value="1"/>
</dbReference>
<dbReference type="InterPro" id="IPR050219">
    <property type="entry name" value="DnaG_primase"/>
</dbReference>
<keyword evidence="3 13" id="KW-0639">Primosome</keyword>
<comment type="caution">
    <text evidence="16">The sequence shown here is derived from an EMBL/GenBank/DDBJ whole genome shotgun (WGS) entry which is preliminary data.</text>
</comment>
<evidence type="ECO:0000313" key="17">
    <source>
        <dbReference type="Proteomes" id="UP000032679"/>
    </source>
</evidence>
<dbReference type="GO" id="GO:0003677">
    <property type="term" value="F:DNA binding"/>
    <property type="evidence" value="ECO:0007669"/>
    <property type="project" value="UniProtKB-KW"/>
</dbReference>
<dbReference type="PANTHER" id="PTHR30313">
    <property type="entry name" value="DNA PRIMASE"/>
    <property type="match status" value="1"/>
</dbReference>
<dbReference type="FunFam" id="3.40.1360.10:FF:000002">
    <property type="entry name" value="DNA primase"/>
    <property type="match status" value="1"/>
</dbReference>
<comment type="cofactor">
    <cofactor evidence="1">
        <name>Zn(2+)</name>
        <dbReference type="ChEBI" id="CHEBI:29105"/>
    </cofactor>
</comment>
<evidence type="ECO:0000259" key="15">
    <source>
        <dbReference type="PROSITE" id="PS50880"/>
    </source>
</evidence>
<evidence type="ECO:0000256" key="1">
    <source>
        <dbReference type="ARBA" id="ARBA00001947"/>
    </source>
</evidence>
<dbReference type="AlphaFoldDB" id="A0A0D6MJL4"/>
<dbReference type="Proteomes" id="UP000032679">
    <property type="component" value="Unassembled WGS sequence"/>
</dbReference>
<organism evidence="16 17">
    <name type="scientific">Tanticharoenia sakaeratensis NBRC 103193</name>
    <dbReference type="NCBI Taxonomy" id="1231623"/>
    <lineage>
        <taxon>Bacteria</taxon>
        <taxon>Pseudomonadati</taxon>
        <taxon>Pseudomonadota</taxon>
        <taxon>Alphaproteobacteria</taxon>
        <taxon>Acetobacterales</taxon>
        <taxon>Acetobacteraceae</taxon>
        <taxon>Tanticharoenia</taxon>
    </lineage>
</organism>
<dbReference type="InterPro" id="IPR034151">
    <property type="entry name" value="TOPRIM_DnaG_bac"/>
</dbReference>
<keyword evidence="7" id="KW-0479">Metal-binding</keyword>
<evidence type="ECO:0000256" key="3">
    <source>
        <dbReference type="ARBA" id="ARBA00022515"/>
    </source>
</evidence>
<protein>
    <recommendedName>
        <fullName evidence="13">DNA primase</fullName>
        <ecNumber evidence="13">2.7.7.101</ecNumber>
    </recommendedName>
</protein>
<keyword evidence="5 13" id="KW-0548">Nucleotidyltransferase</keyword>
<dbReference type="GO" id="GO:0000428">
    <property type="term" value="C:DNA-directed RNA polymerase complex"/>
    <property type="evidence" value="ECO:0007669"/>
    <property type="project" value="UniProtKB-KW"/>
</dbReference>
<dbReference type="InterPro" id="IPR030846">
    <property type="entry name" value="DnaG_bac"/>
</dbReference>
<sequence>MALDPAFLDELRARLPIASVIGRRTKLIRSGRNFKACCPFHGEKTPSFHVYDDHFHCFGCGAHGDIISFVMQSEGRSFIEAIEQLAGEAGLDVPRSSPAAVAAARAQKTLGEVLDAVQASYRRRLYMPEGREGLTYLRKRGLSDATIEAFGLGWSGDGRGSLIAELEAQQITRAQLAEAGMMRFAEDGSPRGELFFNRVTFPIRDRRGRLVSFGGRTLGDAQPKYLNGPETAVFSKRRTLFNLDRAREAVRKGCDLVVVEGYMDAIMLHQAGFEAAVAPLGTAMGAEQLEALWQVSPDPILCLDGDAAGQRATFRTIETALPLLGVEKTLRVCQLPERDDPDSLIARGGPEAMAAALSASAELVDALYRAVAAGAGTSPEARAGLRARLVALAGLIADKGLSSEYRRALLDRYFAQNRKPDYRKGERGARPQADLPVARHEPGRGNDERLNMLTAILLRHPDVLGAVEAAYCRLELPPDLALLREALLEWSHQFPPPEPASFAAWMETQGFGTAARAVLDSDMPRTARVDADDLLAIDLAAQWWHYYGLLNVEAFAREVAHDVEAAIARAYEGDGLDVWPEALAARVRALDALRRGSMPDDDV</sequence>
<comment type="function">
    <text evidence="13">RNA polymerase that catalyzes the synthesis of short RNA molecules used as primers for DNA polymerase during DNA replication.</text>
</comment>
<dbReference type="EC" id="2.7.7.101" evidence="13"/>
<dbReference type="CDD" id="cd03364">
    <property type="entry name" value="TOPRIM_DnaG_primases"/>
    <property type="match status" value="1"/>
</dbReference>
<keyword evidence="17" id="KW-1185">Reference proteome</keyword>
<evidence type="ECO:0000256" key="10">
    <source>
        <dbReference type="ARBA" id="ARBA00022842"/>
    </source>
</evidence>
<evidence type="ECO:0000313" key="16">
    <source>
        <dbReference type="EMBL" id="GAN53676.1"/>
    </source>
</evidence>
<dbReference type="SMART" id="SM00400">
    <property type="entry name" value="ZnF_CHCC"/>
    <property type="match status" value="1"/>
</dbReference>
<evidence type="ECO:0000256" key="5">
    <source>
        <dbReference type="ARBA" id="ARBA00022695"/>
    </source>
</evidence>
<evidence type="ECO:0000256" key="2">
    <source>
        <dbReference type="ARBA" id="ARBA00022478"/>
    </source>
</evidence>
<dbReference type="InterPro" id="IPR006295">
    <property type="entry name" value="DNA_primase_DnaG"/>
</dbReference>
<comment type="subunit">
    <text evidence="13">Monomer. Interacts with DnaB.</text>
</comment>
<dbReference type="GO" id="GO:0008270">
    <property type="term" value="F:zinc ion binding"/>
    <property type="evidence" value="ECO:0007669"/>
    <property type="project" value="UniProtKB-KW"/>
</dbReference>
<dbReference type="InterPro" id="IPR002694">
    <property type="entry name" value="Znf_CHC2"/>
</dbReference>
<evidence type="ECO:0000256" key="8">
    <source>
        <dbReference type="ARBA" id="ARBA00022771"/>
    </source>
</evidence>
<dbReference type="SUPFAM" id="SSF56731">
    <property type="entry name" value="DNA primase core"/>
    <property type="match status" value="1"/>
</dbReference>
<dbReference type="InterPro" id="IPR036977">
    <property type="entry name" value="DNA_primase_Znf_CHC2"/>
</dbReference>
<dbReference type="GO" id="GO:1990077">
    <property type="term" value="C:primosome complex"/>
    <property type="evidence" value="ECO:0007669"/>
    <property type="project" value="UniProtKB-KW"/>
</dbReference>
<reference evidence="16 17" key="1">
    <citation type="submission" date="2012-10" db="EMBL/GenBank/DDBJ databases">
        <title>Genome sequencing of Tanticharoenia sakaeratensis NBRC 103193.</title>
        <authorList>
            <person name="Azuma Y."/>
            <person name="Hadano H."/>
            <person name="Hirakawa H."/>
            <person name="Matsushita K."/>
        </authorList>
    </citation>
    <scope>NUCLEOTIDE SEQUENCE [LARGE SCALE GENOMIC DNA]</scope>
    <source>
        <strain evidence="16 17">NBRC 103193</strain>
    </source>
</reference>
<dbReference type="RefSeq" id="WP_048847815.1">
    <property type="nucleotide sequence ID" value="NZ_BALE01000010.1"/>
</dbReference>
<accession>A0A0D6MJL4</accession>
<comment type="caution">
    <text evidence="13">Lacks conserved residue(s) required for the propagation of feature annotation.</text>
</comment>
<dbReference type="GO" id="GO:0005737">
    <property type="term" value="C:cytoplasm"/>
    <property type="evidence" value="ECO:0007669"/>
    <property type="project" value="TreeGrafter"/>
</dbReference>
<dbReference type="EMBL" id="BALE01000010">
    <property type="protein sequence ID" value="GAN53676.1"/>
    <property type="molecule type" value="Genomic_DNA"/>
</dbReference>
<dbReference type="SMART" id="SM00493">
    <property type="entry name" value="TOPRIM"/>
    <property type="match status" value="1"/>
</dbReference>